<organism evidence="1 2">
    <name type="scientific">candidate division WS6 bacterium GW2011_GWF2_39_15</name>
    <dbReference type="NCBI Taxonomy" id="1619100"/>
    <lineage>
        <taxon>Bacteria</taxon>
        <taxon>Candidatus Dojkabacteria</taxon>
    </lineage>
</organism>
<dbReference type="STRING" id="1619100.UT34_C0002G0129"/>
<dbReference type="AlphaFoldDB" id="A0A0G0QVI5"/>
<gene>
    <name evidence="1" type="ORF">UT34_C0002G0129</name>
</gene>
<sequence length="151" mass="17894">MFLLPSIEVNRDYYKEFDKWNKVKKFINERLYIPYYSERDVWWANIGVNIGYEEDGKGLEFTRPVLIARKLGCYSFLGIPLSTKLKVKEGYVRILLNDEYVSALILQIRVFSSKRLKKKMGKLDGKTFARLKETLSCYYVWPPSFPKGERK</sequence>
<dbReference type="GO" id="GO:0003677">
    <property type="term" value="F:DNA binding"/>
    <property type="evidence" value="ECO:0007669"/>
    <property type="project" value="InterPro"/>
</dbReference>
<evidence type="ECO:0000313" key="2">
    <source>
        <dbReference type="Proteomes" id="UP000034799"/>
    </source>
</evidence>
<name>A0A0G0QVI5_9BACT</name>
<dbReference type="InterPro" id="IPR003477">
    <property type="entry name" value="PemK-like"/>
</dbReference>
<dbReference type="InterPro" id="IPR011067">
    <property type="entry name" value="Plasmid_toxin/cell-grow_inhib"/>
</dbReference>
<dbReference type="Pfam" id="PF02452">
    <property type="entry name" value="PemK_toxin"/>
    <property type="match status" value="1"/>
</dbReference>
<dbReference type="Gene3D" id="2.30.30.110">
    <property type="match status" value="1"/>
</dbReference>
<dbReference type="Proteomes" id="UP000034799">
    <property type="component" value="Unassembled WGS sequence"/>
</dbReference>
<protein>
    <submittedName>
        <fullName evidence="1">Toxin-antitoxin protein</fullName>
    </submittedName>
</protein>
<comment type="caution">
    <text evidence="1">The sequence shown here is derived from an EMBL/GenBank/DDBJ whole genome shotgun (WGS) entry which is preliminary data.</text>
</comment>
<dbReference type="SUPFAM" id="SSF50118">
    <property type="entry name" value="Cell growth inhibitor/plasmid maintenance toxic component"/>
    <property type="match status" value="1"/>
</dbReference>
<dbReference type="EMBL" id="LBWK01000002">
    <property type="protein sequence ID" value="KKR05622.1"/>
    <property type="molecule type" value="Genomic_DNA"/>
</dbReference>
<evidence type="ECO:0000313" key="1">
    <source>
        <dbReference type="EMBL" id="KKR05622.1"/>
    </source>
</evidence>
<accession>A0A0G0QVI5</accession>
<reference evidence="1 2" key="1">
    <citation type="journal article" date="2015" name="Nature">
        <title>rRNA introns, odd ribosomes, and small enigmatic genomes across a large radiation of phyla.</title>
        <authorList>
            <person name="Brown C.T."/>
            <person name="Hug L.A."/>
            <person name="Thomas B.C."/>
            <person name="Sharon I."/>
            <person name="Castelle C.J."/>
            <person name="Singh A."/>
            <person name="Wilkins M.J."/>
            <person name="Williams K.H."/>
            <person name="Banfield J.F."/>
        </authorList>
    </citation>
    <scope>NUCLEOTIDE SEQUENCE [LARGE SCALE GENOMIC DNA]</scope>
</reference>
<proteinExistence type="predicted"/>